<evidence type="ECO:0000256" key="1">
    <source>
        <dbReference type="SAM" id="MobiDB-lite"/>
    </source>
</evidence>
<dbReference type="EMBL" id="MU006106">
    <property type="protein sequence ID" value="KAF2835904.1"/>
    <property type="molecule type" value="Genomic_DNA"/>
</dbReference>
<organism evidence="2 3">
    <name type="scientific">Patellaria atrata CBS 101060</name>
    <dbReference type="NCBI Taxonomy" id="1346257"/>
    <lineage>
        <taxon>Eukaryota</taxon>
        <taxon>Fungi</taxon>
        <taxon>Dikarya</taxon>
        <taxon>Ascomycota</taxon>
        <taxon>Pezizomycotina</taxon>
        <taxon>Dothideomycetes</taxon>
        <taxon>Dothideomycetes incertae sedis</taxon>
        <taxon>Patellariales</taxon>
        <taxon>Patellariaceae</taxon>
        <taxon>Patellaria</taxon>
    </lineage>
</organism>
<accession>A0A9P4VPW0</accession>
<comment type="caution">
    <text evidence="2">The sequence shown here is derived from an EMBL/GenBank/DDBJ whole genome shotgun (WGS) entry which is preliminary data.</text>
</comment>
<dbReference type="AlphaFoldDB" id="A0A9P4VPW0"/>
<gene>
    <name evidence="2" type="ORF">M501DRAFT_940815</name>
</gene>
<name>A0A9P4VPW0_9PEZI</name>
<keyword evidence="3" id="KW-1185">Reference proteome</keyword>
<protein>
    <recommendedName>
        <fullName evidence="4">LEA domain protein</fullName>
    </recommendedName>
</protein>
<dbReference type="Proteomes" id="UP000799429">
    <property type="component" value="Unassembled WGS sequence"/>
</dbReference>
<evidence type="ECO:0000313" key="3">
    <source>
        <dbReference type="Proteomes" id="UP000799429"/>
    </source>
</evidence>
<feature type="compositionally biased region" description="Basic and acidic residues" evidence="1">
    <location>
        <begin position="104"/>
        <end position="113"/>
    </location>
</feature>
<evidence type="ECO:0000313" key="2">
    <source>
        <dbReference type="EMBL" id="KAF2835904.1"/>
    </source>
</evidence>
<reference evidence="2" key="1">
    <citation type="journal article" date="2020" name="Stud. Mycol.">
        <title>101 Dothideomycetes genomes: a test case for predicting lifestyles and emergence of pathogens.</title>
        <authorList>
            <person name="Haridas S."/>
            <person name="Albert R."/>
            <person name="Binder M."/>
            <person name="Bloem J."/>
            <person name="Labutti K."/>
            <person name="Salamov A."/>
            <person name="Andreopoulos B."/>
            <person name="Baker S."/>
            <person name="Barry K."/>
            <person name="Bills G."/>
            <person name="Bluhm B."/>
            <person name="Cannon C."/>
            <person name="Castanera R."/>
            <person name="Culley D."/>
            <person name="Daum C."/>
            <person name="Ezra D."/>
            <person name="Gonzalez J."/>
            <person name="Henrissat B."/>
            <person name="Kuo A."/>
            <person name="Liang C."/>
            <person name="Lipzen A."/>
            <person name="Lutzoni F."/>
            <person name="Magnuson J."/>
            <person name="Mondo S."/>
            <person name="Nolan M."/>
            <person name="Ohm R."/>
            <person name="Pangilinan J."/>
            <person name="Park H.-J."/>
            <person name="Ramirez L."/>
            <person name="Alfaro M."/>
            <person name="Sun H."/>
            <person name="Tritt A."/>
            <person name="Yoshinaga Y."/>
            <person name="Zwiers L.-H."/>
            <person name="Turgeon B."/>
            <person name="Goodwin S."/>
            <person name="Spatafora J."/>
            <person name="Crous P."/>
            <person name="Grigoriev I."/>
        </authorList>
    </citation>
    <scope>NUCLEOTIDE SEQUENCE</scope>
    <source>
        <strain evidence="2">CBS 101060</strain>
    </source>
</reference>
<proteinExistence type="predicted"/>
<sequence>MFRTAIARQARLFTTSARVQKTATETVKDGLKAVDRTVSDVAVKGIEVGATQAIKETVGTNTSKAAGETQGAAHEMSGSAKGTSSELAGKAKGTAQEMAGKAKGTKEEIKGKM</sequence>
<evidence type="ECO:0008006" key="4">
    <source>
        <dbReference type="Google" id="ProtNLM"/>
    </source>
</evidence>
<dbReference type="OrthoDB" id="4023585at2759"/>
<feature type="region of interest" description="Disordered" evidence="1">
    <location>
        <begin position="61"/>
        <end position="113"/>
    </location>
</feature>